<protein>
    <recommendedName>
        <fullName evidence="5">Probable membrane transporter protein</fullName>
    </recommendedName>
</protein>
<evidence type="ECO:0000256" key="2">
    <source>
        <dbReference type="ARBA" id="ARBA00022692"/>
    </source>
</evidence>
<dbReference type="STRING" id="1117702.AQZ52_04955"/>
<dbReference type="PANTHER" id="PTHR43701">
    <property type="entry name" value="MEMBRANE TRANSPORTER PROTEIN MJ0441-RELATED"/>
    <property type="match status" value="1"/>
</dbReference>
<organism evidence="6 7">
    <name type="scientific">Novosphingobium fuchskuhlense</name>
    <dbReference type="NCBI Taxonomy" id="1117702"/>
    <lineage>
        <taxon>Bacteria</taxon>
        <taxon>Pseudomonadati</taxon>
        <taxon>Pseudomonadota</taxon>
        <taxon>Alphaproteobacteria</taxon>
        <taxon>Sphingomonadales</taxon>
        <taxon>Sphingomonadaceae</taxon>
        <taxon>Novosphingobium</taxon>
    </lineage>
</organism>
<keyword evidence="3 5" id="KW-1133">Transmembrane helix</keyword>
<comment type="similarity">
    <text evidence="5">Belongs to the 4-toluene sulfonate uptake permease (TSUP) (TC 2.A.102) family.</text>
</comment>
<reference evidence="6 7" key="1">
    <citation type="submission" date="2015-10" db="EMBL/GenBank/DDBJ databases">
        <title>Draft genome sequence of Novosphingobium fuchskuhlense DSM 25065 isolated from a surface water sample of the southwest basin of Lake Grosse Fuchskuhle.</title>
        <authorList>
            <person name="Ruckert C."/>
            <person name="Winkler A."/>
            <person name="Glaeser J."/>
            <person name="Grossart H.-P."/>
            <person name="Kalinowski J."/>
            <person name="Glaeser S."/>
        </authorList>
    </citation>
    <scope>NUCLEOTIDE SEQUENCE [LARGE SCALE GENOMIC DNA]</scope>
    <source>
        <strain evidence="6 7">FNE08-7</strain>
    </source>
</reference>
<dbReference type="InterPro" id="IPR051598">
    <property type="entry name" value="TSUP/Inactive_protease-like"/>
</dbReference>
<evidence type="ECO:0000256" key="4">
    <source>
        <dbReference type="ARBA" id="ARBA00023136"/>
    </source>
</evidence>
<evidence type="ECO:0000256" key="3">
    <source>
        <dbReference type="ARBA" id="ARBA00022989"/>
    </source>
</evidence>
<accession>A0A117UXD7</accession>
<evidence type="ECO:0000313" key="7">
    <source>
        <dbReference type="Proteomes" id="UP000058012"/>
    </source>
</evidence>
<evidence type="ECO:0000313" key="6">
    <source>
        <dbReference type="EMBL" id="KUR72595.1"/>
    </source>
</evidence>
<keyword evidence="2 5" id="KW-0812">Transmembrane</keyword>
<keyword evidence="7" id="KW-1185">Reference proteome</keyword>
<feature type="transmembrane region" description="Helical" evidence="5">
    <location>
        <begin position="102"/>
        <end position="119"/>
    </location>
</feature>
<keyword evidence="4 5" id="KW-0472">Membrane</keyword>
<evidence type="ECO:0000256" key="1">
    <source>
        <dbReference type="ARBA" id="ARBA00004141"/>
    </source>
</evidence>
<proteinExistence type="inferred from homology"/>
<dbReference type="Pfam" id="PF01925">
    <property type="entry name" value="TauE"/>
    <property type="match status" value="1"/>
</dbReference>
<dbReference type="PANTHER" id="PTHR43701:SF2">
    <property type="entry name" value="MEMBRANE TRANSPORTER PROTEIN YJNA-RELATED"/>
    <property type="match status" value="1"/>
</dbReference>
<feature type="transmembrane region" description="Helical" evidence="5">
    <location>
        <begin position="230"/>
        <end position="251"/>
    </location>
</feature>
<evidence type="ECO:0000256" key="5">
    <source>
        <dbReference type="RuleBase" id="RU363041"/>
    </source>
</evidence>
<feature type="transmembrane region" description="Helical" evidence="5">
    <location>
        <begin position="181"/>
        <end position="197"/>
    </location>
</feature>
<sequence>MGPGGISLVFIAGFLCGLITTVASSGAAVSLPLLLAVGLDPVMANATNRLPILAASLTAVISYHRQKAIDWQVVWKAGIPTSLGSVAGALVSLQISSSEFKLAIAVAVAVALFMLFFRLRKTLNSEQKLQLVFGPRQCLIFFAIGMWIGFIVLDGATFLLLALTGSIGMGLVAANSVKSALILPSVLASVLVFQYQAVIDWRIGTLLSLGSVFGGHIGARIATSAVAKQVIFWGLVVVLTGEAANLAWQFLSIMGH</sequence>
<dbReference type="AlphaFoldDB" id="A0A117UXD7"/>
<dbReference type="GO" id="GO:0005886">
    <property type="term" value="C:plasma membrane"/>
    <property type="evidence" value="ECO:0007669"/>
    <property type="project" value="UniProtKB-SubCell"/>
</dbReference>
<dbReference type="OrthoDB" id="9807082at2"/>
<comment type="subcellular location">
    <subcellularLocation>
        <location evidence="5">Cell membrane</location>
        <topology evidence="5">Multi-pass membrane protein</topology>
    </subcellularLocation>
    <subcellularLocation>
        <location evidence="1">Membrane</location>
        <topology evidence="1">Multi-pass membrane protein</topology>
    </subcellularLocation>
</comment>
<dbReference type="RefSeq" id="WP_067906915.1">
    <property type="nucleotide sequence ID" value="NZ_KQ954244.1"/>
</dbReference>
<feature type="transmembrane region" description="Helical" evidence="5">
    <location>
        <begin position="131"/>
        <end position="150"/>
    </location>
</feature>
<dbReference type="EMBL" id="LLZS01000003">
    <property type="protein sequence ID" value="KUR72595.1"/>
    <property type="molecule type" value="Genomic_DNA"/>
</dbReference>
<keyword evidence="5" id="KW-1003">Cell membrane</keyword>
<comment type="caution">
    <text evidence="6">The sequence shown here is derived from an EMBL/GenBank/DDBJ whole genome shotgun (WGS) entry which is preliminary data.</text>
</comment>
<dbReference type="InterPro" id="IPR002781">
    <property type="entry name" value="TM_pro_TauE-like"/>
</dbReference>
<dbReference type="Proteomes" id="UP000058012">
    <property type="component" value="Unassembled WGS sequence"/>
</dbReference>
<gene>
    <name evidence="6" type="ORF">AQZ52_04955</name>
</gene>
<name>A0A117UXD7_9SPHN</name>